<evidence type="ECO:0000313" key="1">
    <source>
        <dbReference type="EMBL" id="KAF3526799.1"/>
    </source>
</evidence>
<name>A0A8S9Q190_BRACR</name>
<gene>
    <name evidence="1" type="ORF">F2Q69_00051045</name>
</gene>
<dbReference type="Proteomes" id="UP000712600">
    <property type="component" value="Unassembled WGS sequence"/>
</dbReference>
<organism evidence="1 2">
    <name type="scientific">Brassica cretica</name>
    <name type="common">Mustard</name>
    <dbReference type="NCBI Taxonomy" id="69181"/>
    <lineage>
        <taxon>Eukaryota</taxon>
        <taxon>Viridiplantae</taxon>
        <taxon>Streptophyta</taxon>
        <taxon>Embryophyta</taxon>
        <taxon>Tracheophyta</taxon>
        <taxon>Spermatophyta</taxon>
        <taxon>Magnoliopsida</taxon>
        <taxon>eudicotyledons</taxon>
        <taxon>Gunneridae</taxon>
        <taxon>Pentapetalae</taxon>
        <taxon>rosids</taxon>
        <taxon>malvids</taxon>
        <taxon>Brassicales</taxon>
        <taxon>Brassicaceae</taxon>
        <taxon>Brassiceae</taxon>
        <taxon>Brassica</taxon>
    </lineage>
</organism>
<comment type="caution">
    <text evidence="1">The sequence shown here is derived from an EMBL/GenBank/DDBJ whole genome shotgun (WGS) entry which is preliminary data.</text>
</comment>
<sequence>MLVLRLRAVRRESHVTVRIVGRRSMIWFVNFVEHLKLRPERKQVVKTRMMFSNYPTTSSTLTIKKSSPLSMLGKSCVMTRSGVRCLRLKLMETPKRGSVGMFHSQQAPKQLKQILVTMMKPQLALRVLRPQRPVLRRQWMKGRRCLNFRQCGA</sequence>
<protein>
    <submittedName>
        <fullName evidence="1">Uncharacterized protein</fullName>
    </submittedName>
</protein>
<accession>A0A8S9Q190</accession>
<reference evidence="1" key="1">
    <citation type="submission" date="2019-12" db="EMBL/GenBank/DDBJ databases">
        <title>Genome sequencing and annotation of Brassica cretica.</title>
        <authorList>
            <person name="Studholme D.J."/>
            <person name="Sarris P."/>
        </authorList>
    </citation>
    <scope>NUCLEOTIDE SEQUENCE</scope>
    <source>
        <strain evidence="1">PFS-109/04</strain>
        <tissue evidence="1">Leaf</tissue>
    </source>
</reference>
<proteinExistence type="predicted"/>
<dbReference type="AlphaFoldDB" id="A0A8S9Q190"/>
<dbReference type="EMBL" id="QGKX02001347">
    <property type="protein sequence ID" value="KAF3526799.1"/>
    <property type="molecule type" value="Genomic_DNA"/>
</dbReference>
<evidence type="ECO:0000313" key="2">
    <source>
        <dbReference type="Proteomes" id="UP000712600"/>
    </source>
</evidence>